<feature type="domain" description="Tyr recombinase" evidence="4">
    <location>
        <begin position="219"/>
        <end position="393"/>
    </location>
</feature>
<dbReference type="PROSITE" id="PS51898">
    <property type="entry name" value="TYR_RECOMBINASE"/>
    <property type="match status" value="1"/>
</dbReference>
<evidence type="ECO:0000259" key="4">
    <source>
        <dbReference type="PROSITE" id="PS51898"/>
    </source>
</evidence>
<dbReference type="Pfam" id="PF17293">
    <property type="entry name" value="Arm-DNA-bind_5"/>
    <property type="match status" value="1"/>
</dbReference>
<dbReference type="AlphaFoldDB" id="A0A0H5QEX8"/>
<dbReference type="CDD" id="cd01185">
    <property type="entry name" value="INTN1_C_like"/>
    <property type="match status" value="1"/>
</dbReference>
<organism evidence="5">
    <name type="scientific">uncultured prokaryote</name>
    <dbReference type="NCBI Taxonomy" id="198431"/>
    <lineage>
        <taxon>unclassified sequences</taxon>
        <taxon>environmental samples</taxon>
    </lineage>
</organism>
<dbReference type="PANTHER" id="PTHR30349">
    <property type="entry name" value="PHAGE INTEGRASE-RELATED"/>
    <property type="match status" value="1"/>
</dbReference>
<dbReference type="GO" id="GO:0006310">
    <property type="term" value="P:DNA recombination"/>
    <property type="evidence" value="ECO:0007669"/>
    <property type="project" value="UniProtKB-KW"/>
</dbReference>
<dbReference type="Gene3D" id="1.10.443.10">
    <property type="entry name" value="Intergrase catalytic core"/>
    <property type="match status" value="1"/>
</dbReference>
<dbReference type="GO" id="GO:0015074">
    <property type="term" value="P:DNA integration"/>
    <property type="evidence" value="ECO:0007669"/>
    <property type="project" value="InterPro"/>
</dbReference>
<dbReference type="InterPro" id="IPR013762">
    <property type="entry name" value="Integrase-like_cat_sf"/>
</dbReference>
<protein>
    <recommendedName>
        <fullName evidence="4">Tyr recombinase domain-containing protein</fullName>
    </recommendedName>
</protein>
<dbReference type="InterPro" id="IPR002104">
    <property type="entry name" value="Integrase_catalytic"/>
</dbReference>
<dbReference type="InterPro" id="IPR035386">
    <property type="entry name" value="Arm-DNA-bind_5"/>
</dbReference>
<dbReference type="InterPro" id="IPR025269">
    <property type="entry name" value="SAM-like_dom"/>
</dbReference>
<reference evidence="5" key="1">
    <citation type="submission" date="2015-06" db="EMBL/GenBank/DDBJ databases">
        <authorList>
            <person name="Joergensen T."/>
        </authorList>
    </citation>
    <scope>NUCLEOTIDE SEQUENCE</scope>
    <source>
        <plasmid evidence="5">pRGRH0304</plasmid>
    </source>
</reference>
<dbReference type="EMBL" id="LN852976">
    <property type="protein sequence ID" value="CRY94632.1"/>
    <property type="molecule type" value="Genomic_DNA"/>
</dbReference>
<reference evidence="5" key="2">
    <citation type="submission" date="2015-07" db="EMBL/GenBank/DDBJ databases">
        <title>Plasmids, circular viruses and viroids from rat gut.</title>
        <authorList>
            <person name="Jorgensen T.J."/>
            <person name="Hansen M.A."/>
            <person name="Xu Z."/>
            <person name="Tabak M.A."/>
            <person name="Sorensen S.J."/>
            <person name="Hansen L.H."/>
        </authorList>
    </citation>
    <scope>NUCLEOTIDE SEQUENCE</scope>
    <source>
        <plasmid evidence="5">pRGRH0304</plasmid>
    </source>
</reference>
<dbReference type="SUPFAM" id="SSF56349">
    <property type="entry name" value="DNA breaking-rejoining enzymes"/>
    <property type="match status" value="1"/>
</dbReference>
<comment type="similarity">
    <text evidence="1">Belongs to the 'phage' integrase family.</text>
</comment>
<proteinExistence type="inferred from homology"/>
<sequence>MRSTFKVLFYVKKGSEKPNGNLPLMCRITVDGEIKQFSCKMDVPLRLWDVKNNRASGKSAEAQRINRAVDKIRVEINRRYQELMQTDGYVTAAKLKDAYLGIGIKQETLLKLFEQHNSEFAKKVGHSRAKGTFRRYVTVCKHIREFLPHTYKREDIPLKELNLSFINDFEYFLRTEKKCRTNTIWGYMIVLKHIISIARNDGRLPFNPFAGYINSPESVDRGYITREEIHTMMNTDMPDKTHELVRDLFLFSTFTGLAYSDVKNLTEDNLQTFFDGNLWIITRRKKTNTESNIRLLDVPRKIIEKYRGMTRDNKVFPMPSNTTCNKKLKAIAKLCGIKVHLTYHVARHSAATTVLLSNGVPIETVSRLLGHTNIKTTQIYAKITAQKISQDMETLSHKLEDMEKNICNAIQ</sequence>
<dbReference type="Pfam" id="PF13102">
    <property type="entry name" value="Phage_int_SAM_5"/>
    <property type="match status" value="1"/>
</dbReference>
<name>A0A0H5QEX8_9ZZZZ</name>
<evidence type="ECO:0000256" key="1">
    <source>
        <dbReference type="ARBA" id="ARBA00008857"/>
    </source>
</evidence>
<accession>A0A0H5QEX8</accession>
<keyword evidence="5" id="KW-0614">Plasmid</keyword>
<geneLocation type="plasmid" evidence="5">
    <name>pRGRH0304</name>
</geneLocation>
<keyword evidence="2" id="KW-0238">DNA-binding</keyword>
<evidence type="ECO:0000256" key="2">
    <source>
        <dbReference type="ARBA" id="ARBA00023125"/>
    </source>
</evidence>
<evidence type="ECO:0000256" key="3">
    <source>
        <dbReference type="ARBA" id="ARBA00023172"/>
    </source>
</evidence>
<dbReference type="Gene3D" id="1.10.150.130">
    <property type="match status" value="1"/>
</dbReference>
<dbReference type="InterPro" id="IPR050090">
    <property type="entry name" value="Tyrosine_recombinase_XerCD"/>
</dbReference>
<dbReference type="InterPro" id="IPR011010">
    <property type="entry name" value="DNA_brk_join_enz"/>
</dbReference>
<keyword evidence="3" id="KW-0233">DNA recombination</keyword>
<evidence type="ECO:0000313" key="5">
    <source>
        <dbReference type="EMBL" id="CRY94632.1"/>
    </source>
</evidence>
<dbReference type="InterPro" id="IPR010998">
    <property type="entry name" value="Integrase_recombinase_N"/>
</dbReference>
<dbReference type="GO" id="GO:0003677">
    <property type="term" value="F:DNA binding"/>
    <property type="evidence" value="ECO:0007669"/>
    <property type="project" value="UniProtKB-KW"/>
</dbReference>
<dbReference type="Pfam" id="PF00589">
    <property type="entry name" value="Phage_integrase"/>
    <property type="match status" value="1"/>
</dbReference>
<dbReference type="PANTHER" id="PTHR30349:SF64">
    <property type="entry name" value="PROPHAGE INTEGRASE INTD-RELATED"/>
    <property type="match status" value="1"/>
</dbReference>